<dbReference type="GO" id="GO:0006643">
    <property type="term" value="P:membrane lipid metabolic process"/>
    <property type="evidence" value="ECO:0007669"/>
    <property type="project" value="TreeGrafter"/>
</dbReference>
<dbReference type="PANTHER" id="PTHR21624:SF1">
    <property type="entry name" value="ALKYLGLYCEROL MONOOXYGENASE"/>
    <property type="match status" value="1"/>
</dbReference>
<dbReference type="AlphaFoldDB" id="A0A437PTY8"/>
<keyword evidence="4" id="KW-0560">Oxidoreductase</keyword>
<feature type="domain" description="Fatty acid hydroxylase" evidence="8">
    <location>
        <begin position="83"/>
        <end position="217"/>
    </location>
</feature>
<reference evidence="9 10" key="1">
    <citation type="submission" date="2019-01" db="EMBL/GenBank/DDBJ databases">
        <authorList>
            <person name="Chen W.-M."/>
        </authorList>
    </citation>
    <scope>NUCLEOTIDE SEQUENCE [LARGE SCALE GENOMIC DNA]</scope>
    <source>
        <strain evidence="9 10">FSY-15</strain>
    </source>
</reference>
<accession>A0A437PTY8</accession>
<keyword evidence="2 7" id="KW-0812">Transmembrane</keyword>
<dbReference type="EMBL" id="SACY01000002">
    <property type="protein sequence ID" value="RVU25716.1"/>
    <property type="molecule type" value="Genomic_DNA"/>
</dbReference>
<dbReference type="GO" id="GO:0008610">
    <property type="term" value="P:lipid biosynthetic process"/>
    <property type="evidence" value="ECO:0007669"/>
    <property type="project" value="InterPro"/>
</dbReference>
<evidence type="ECO:0000256" key="3">
    <source>
        <dbReference type="ARBA" id="ARBA00022989"/>
    </source>
</evidence>
<keyword evidence="10" id="KW-1185">Reference proteome</keyword>
<evidence type="ECO:0000256" key="5">
    <source>
        <dbReference type="ARBA" id="ARBA00023098"/>
    </source>
</evidence>
<evidence type="ECO:0000256" key="4">
    <source>
        <dbReference type="ARBA" id="ARBA00023002"/>
    </source>
</evidence>
<evidence type="ECO:0000256" key="7">
    <source>
        <dbReference type="SAM" id="Phobius"/>
    </source>
</evidence>
<dbReference type="GO" id="GO:0005506">
    <property type="term" value="F:iron ion binding"/>
    <property type="evidence" value="ECO:0007669"/>
    <property type="project" value="InterPro"/>
</dbReference>
<feature type="transmembrane region" description="Helical" evidence="7">
    <location>
        <begin position="37"/>
        <end position="65"/>
    </location>
</feature>
<evidence type="ECO:0000256" key="2">
    <source>
        <dbReference type="ARBA" id="ARBA00022692"/>
    </source>
</evidence>
<keyword evidence="6 7" id="KW-0472">Membrane</keyword>
<keyword evidence="5" id="KW-0443">Lipid metabolism</keyword>
<feature type="transmembrane region" description="Helical" evidence="7">
    <location>
        <begin position="6"/>
        <end position="25"/>
    </location>
</feature>
<dbReference type="Proteomes" id="UP000282832">
    <property type="component" value="Unassembled WGS sequence"/>
</dbReference>
<comment type="subcellular location">
    <subcellularLocation>
        <location evidence="1">Endomembrane system</location>
        <topology evidence="1">Multi-pass membrane protein</topology>
    </subcellularLocation>
</comment>
<dbReference type="GO" id="GO:0012505">
    <property type="term" value="C:endomembrane system"/>
    <property type="evidence" value="ECO:0007669"/>
    <property type="project" value="UniProtKB-SubCell"/>
</dbReference>
<feature type="transmembrane region" description="Helical" evidence="7">
    <location>
        <begin position="136"/>
        <end position="156"/>
    </location>
</feature>
<evidence type="ECO:0000259" key="8">
    <source>
        <dbReference type="Pfam" id="PF04116"/>
    </source>
</evidence>
<proteinExistence type="predicted"/>
<sequence length="292" mass="34573">MNPQIVIYAIPFFLVTLLLESYFSAKEHKGFTETKDSLTSIALGLGNLGIGMLTKGLVWISFFYLYENWRIFNLESWSIPILVFTFFAEDFTYYWLHRFAHEIRYFWASHLPHHSSPKYNLAAALRQSWTSNISGVFLFYIWVPLLGIHPFVLFTFQQISLVYQYWIHTEFVKKMPNWFEFIFNTPSHHRVHHGIDLKYLDKNYGGVLIIWDRLFGTFQAEEEHPHYGLTKQIESYNPAKIAIYEWVNIFKDITSKYHFKHLFKTIFGPPGWSPDGSTLTVEQMRAKAKEEI</sequence>
<dbReference type="GO" id="GO:0050479">
    <property type="term" value="F:glyceryl-ether monooxygenase activity"/>
    <property type="evidence" value="ECO:0007669"/>
    <property type="project" value="TreeGrafter"/>
</dbReference>
<evidence type="ECO:0000256" key="6">
    <source>
        <dbReference type="ARBA" id="ARBA00023136"/>
    </source>
</evidence>
<organism evidence="9 10">
    <name type="scientific">Sandaracinomonas limnophila</name>
    <dbReference type="NCBI Taxonomy" id="1862386"/>
    <lineage>
        <taxon>Bacteria</taxon>
        <taxon>Pseudomonadati</taxon>
        <taxon>Bacteroidota</taxon>
        <taxon>Cytophagia</taxon>
        <taxon>Cytophagales</taxon>
        <taxon>Flectobacillaceae</taxon>
        <taxon>Sandaracinomonas</taxon>
    </lineage>
</organism>
<evidence type="ECO:0000313" key="10">
    <source>
        <dbReference type="Proteomes" id="UP000282832"/>
    </source>
</evidence>
<dbReference type="Pfam" id="PF04116">
    <property type="entry name" value="FA_hydroxylase"/>
    <property type="match status" value="1"/>
</dbReference>
<keyword evidence="3 7" id="KW-1133">Transmembrane helix</keyword>
<name>A0A437PTY8_9BACT</name>
<dbReference type="OrthoDB" id="9770329at2"/>
<dbReference type="RefSeq" id="WP_127802870.1">
    <property type="nucleotide sequence ID" value="NZ_SACY01000002.1"/>
</dbReference>
<feature type="transmembrane region" description="Helical" evidence="7">
    <location>
        <begin position="77"/>
        <end position="96"/>
    </location>
</feature>
<evidence type="ECO:0000313" key="9">
    <source>
        <dbReference type="EMBL" id="RVU25716.1"/>
    </source>
</evidence>
<protein>
    <submittedName>
        <fullName evidence="9">Sterol desaturase family protein</fullName>
    </submittedName>
</protein>
<evidence type="ECO:0000256" key="1">
    <source>
        <dbReference type="ARBA" id="ARBA00004127"/>
    </source>
</evidence>
<dbReference type="InterPro" id="IPR051689">
    <property type="entry name" value="Sterol_desaturase/TMEM195"/>
</dbReference>
<dbReference type="PANTHER" id="PTHR21624">
    <property type="entry name" value="STEROL DESATURASE-RELATED PROTEIN"/>
    <property type="match status" value="1"/>
</dbReference>
<comment type="caution">
    <text evidence="9">The sequence shown here is derived from an EMBL/GenBank/DDBJ whole genome shotgun (WGS) entry which is preliminary data.</text>
</comment>
<dbReference type="GO" id="GO:0016020">
    <property type="term" value="C:membrane"/>
    <property type="evidence" value="ECO:0007669"/>
    <property type="project" value="GOC"/>
</dbReference>
<gene>
    <name evidence="9" type="ORF">EOJ36_04680</name>
</gene>
<dbReference type="InterPro" id="IPR006694">
    <property type="entry name" value="Fatty_acid_hydroxylase"/>
</dbReference>